<accession>A0A9J6EAC1</accession>
<dbReference type="EMBL" id="JABSTU010000005">
    <property type="protein sequence ID" value="KAH8031056.1"/>
    <property type="molecule type" value="Genomic_DNA"/>
</dbReference>
<feature type="compositionally biased region" description="Low complexity" evidence="1">
    <location>
        <begin position="10"/>
        <end position="34"/>
    </location>
</feature>
<comment type="caution">
    <text evidence="3">The sequence shown here is derived from an EMBL/GenBank/DDBJ whole genome shotgun (WGS) entry which is preliminary data.</text>
</comment>
<name>A0A9J6EAC1_RHIMP</name>
<keyword evidence="4" id="KW-1185">Reference proteome</keyword>
<evidence type="ECO:0000313" key="3">
    <source>
        <dbReference type="EMBL" id="KAH8031056.1"/>
    </source>
</evidence>
<dbReference type="VEuPathDB" id="VectorBase:LOC119163244"/>
<feature type="region of interest" description="Disordered" evidence="1">
    <location>
        <begin position="143"/>
        <end position="192"/>
    </location>
</feature>
<protein>
    <recommendedName>
        <fullName evidence="2">RGS domain-containing protein</fullName>
    </recommendedName>
</protein>
<reference evidence="3" key="1">
    <citation type="journal article" date="2020" name="Cell">
        <title>Large-Scale Comparative Analyses of Tick Genomes Elucidate Their Genetic Diversity and Vector Capacities.</title>
        <authorList>
            <consortium name="Tick Genome and Microbiome Consortium (TIGMIC)"/>
            <person name="Jia N."/>
            <person name="Wang J."/>
            <person name="Shi W."/>
            <person name="Du L."/>
            <person name="Sun Y."/>
            <person name="Zhan W."/>
            <person name="Jiang J.F."/>
            <person name="Wang Q."/>
            <person name="Zhang B."/>
            <person name="Ji P."/>
            <person name="Bell-Sakyi L."/>
            <person name="Cui X.M."/>
            <person name="Yuan T.T."/>
            <person name="Jiang B.G."/>
            <person name="Yang W.F."/>
            <person name="Lam T.T."/>
            <person name="Chang Q.C."/>
            <person name="Ding S.J."/>
            <person name="Wang X.J."/>
            <person name="Zhu J.G."/>
            <person name="Ruan X.D."/>
            <person name="Zhao L."/>
            <person name="Wei J.T."/>
            <person name="Ye R.Z."/>
            <person name="Que T.C."/>
            <person name="Du C.H."/>
            <person name="Zhou Y.H."/>
            <person name="Cheng J.X."/>
            <person name="Dai P.F."/>
            <person name="Guo W.B."/>
            <person name="Han X.H."/>
            <person name="Huang E.J."/>
            <person name="Li L.F."/>
            <person name="Wei W."/>
            <person name="Gao Y.C."/>
            <person name="Liu J.Z."/>
            <person name="Shao H.Z."/>
            <person name="Wang X."/>
            <person name="Wang C.C."/>
            <person name="Yang T.C."/>
            <person name="Huo Q.B."/>
            <person name="Li W."/>
            <person name="Chen H.Y."/>
            <person name="Chen S.E."/>
            <person name="Zhou L.G."/>
            <person name="Ni X.B."/>
            <person name="Tian J.H."/>
            <person name="Sheng Y."/>
            <person name="Liu T."/>
            <person name="Pan Y.S."/>
            <person name="Xia L.Y."/>
            <person name="Li J."/>
            <person name="Zhao F."/>
            <person name="Cao W.C."/>
        </authorList>
    </citation>
    <scope>NUCLEOTIDE SEQUENCE</scope>
    <source>
        <strain evidence="3">Rmic-2018</strain>
    </source>
</reference>
<dbReference type="FunFam" id="1.10.167.10:FF:000001">
    <property type="entry name" value="Putative regulator of g-protein signaling 12"/>
    <property type="match status" value="1"/>
</dbReference>
<dbReference type="InterPro" id="IPR044926">
    <property type="entry name" value="RGS_subdomain_2"/>
</dbReference>
<dbReference type="OMA" id="WAGPSHI"/>
<dbReference type="InterPro" id="IPR016137">
    <property type="entry name" value="RGS"/>
</dbReference>
<dbReference type="Pfam" id="PF00615">
    <property type="entry name" value="RGS"/>
    <property type="match status" value="1"/>
</dbReference>
<dbReference type="SMART" id="SM00315">
    <property type="entry name" value="RGS"/>
    <property type="match status" value="1"/>
</dbReference>
<evidence type="ECO:0000256" key="1">
    <source>
        <dbReference type="SAM" id="MobiDB-lite"/>
    </source>
</evidence>
<dbReference type="PANTHER" id="PTHR10845">
    <property type="entry name" value="REGULATOR OF G PROTEIN SIGNALING"/>
    <property type="match status" value="1"/>
</dbReference>
<dbReference type="AlphaFoldDB" id="A0A9J6EAC1"/>
<reference evidence="3" key="2">
    <citation type="submission" date="2021-09" db="EMBL/GenBank/DDBJ databases">
        <authorList>
            <person name="Jia N."/>
            <person name="Wang J."/>
            <person name="Shi W."/>
            <person name="Du L."/>
            <person name="Sun Y."/>
            <person name="Zhan W."/>
            <person name="Jiang J."/>
            <person name="Wang Q."/>
            <person name="Zhang B."/>
            <person name="Ji P."/>
            <person name="Sakyi L.B."/>
            <person name="Cui X."/>
            <person name="Yuan T."/>
            <person name="Jiang B."/>
            <person name="Yang W."/>
            <person name="Lam T.T.-Y."/>
            <person name="Chang Q."/>
            <person name="Ding S."/>
            <person name="Wang X."/>
            <person name="Zhu J."/>
            <person name="Ruan X."/>
            <person name="Zhao L."/>
            <person name="Wei J."/>
            <person name="Que T."/>
            <person name="Du C."/>
            <person name="Cheng J."/>
            <person name="Dai P."/>
            <person name="Han X."/>
            <person name="Huang E."/>
            <person name="Gao Y."/>
            <person name="Liu J."/>
            <person name="Shao H."/>
            <person name="Ye R."/>
            <person name="Li L."/>
            <person name="Wei W."/>
            <person name="Wang X."/>
            <person name="Wang C."/>
            <person name="Huo Q."/>
            <person name="Li W."/>
            <person name="Guo W."/>
            <person name="Chen H."/>
            <person name="Chen S."/>
            <person name="Zhou L."/>
            <person name="Zhou L."/>
            <person name="Ni X."/>
            <person name="Tian J."/>
            <person name="Zhou Y."/>
            <person name="Sheng Y."/>
            <person name="Liu T."/>
            <person name="Pan Y."/>
            <person name="Xia L."/>
            <person name="Li J."/>
            <person name="Zhao F."/>
            <person name="Cao W."/>
        </authorList>
    </citation>
    <scope>NUCLEOTIDE SEQUENCE</scope>
    <source>
        <strain evidence="3">Rmic-2018</strain>
        <tissue evidence="3">Larvae</tissue>
    </source>
</reference>
<feature type="compositionally biased region" description="Low complexity" evidence="1">
    <location>
        <begin position="43"/>
        <end position="62"/>
    </location>
</feature>
<dbReference type="Gene3D" id="1.10.167.10">
    <property type="entry name" value="Regulator of G-protein Signalling 4, domain 2"/>
    <property type="match status" value="1"/>
</dbReference>
<feature type="compositionally biased region" description="Polar residues" evidence="1">
    <location>
        <begin position="173"/>
        <end position="191"/>
    </location>
</feature>
<feature type="compositionally biased region" description="Basic and acidic residues" evidence="1">
    <location>
        <begin position="76"/>
        <end position="90"/>
    </location>
</feature>
<dbReference type="SUPFAM" id="SSF48097">
    <property type="entry name" value="Regulator of G-protein signaling, RGS"/>
    <property type="match status" value="1"/>
</dbReference>
<gene>
    <name evidence="3" type="ORF">HPB51_012744</name>
</gene>
<dbReference type="InterPro" id="IPR036305">
    <property type="entry name" value="RGS_sf"/>
</dbReference>
<sequence>MSNSTQWASAAEANPQPQPEPEQQQQKQQQQAPECRGEPTPPATAESPTAAPTGVDDLQQPPLTTPPPTLAEPEAEVTREPRTTEAESTRPDASVRLQPPPSAASAESAHAQSSSKKPSPASSVASAAATTAVVVPDTKCEVERSPSWAGPSHVGVSVFEPPGGGDSGRVCGNLQNNNNGGSPPQETSGTTPARDKQSKTCCFCWCCCCSCSWRGSRPVYASLQKPVKLSSLALKSNNGNVRSPRDNNQRLTTGDSIFNGDGEPPPTLEEIRTWGDSFEKLMKCSAGRKVFRDFLKCEYSEENILFWLACEDLKKESNPELIEEKARAIYEDYISILSPKEVSLDSRVREIINRNMVEPTPHTFDEAQLQIYTLMHRDSYPRFVNSPLFRKLAQLPSPSRKGSAA</sequence>
<proteinExistence type="predicted"/>
<feature type="region of interest" description="Disordered" evidence="1">
    <location>
        <begin position="235"/>
        <end position="265"/>
    </location>
</feature>
<dbReference type="OrthoDB" id="10266999at2759"/>
<dbReference type="PROSITE" id="PS50132">
    <property type="entry name" value="RGS"/>
    <property type="match status" value="1"/>
</dbReference>
<dbReference type="Proteomes" id="UP000821866">
    <property type="component" value="Chromosome 3"/>
</dbReference>
<evidence type="ECO:0000313" key="4">
    <source>
        <dbReference type="Proteomes" id="UP000821866"/>
    </source>
</evidence>
<dbReference type="PANTHER" id="PTHR10845:SF192">
    <property type="entry name" value="DOUBLE HIT, ISOFORM B"/>
    <property type="match status" value="1"/>
</dbReference>
<feature type="domain" description="RGS" evidence="2">
    <location>
        <begin position="277"/>
        <end position="393"/>
    </location>
</feature>
<dbReference type="CDD" id="cd08718">
    <property type="entry name" value="RGS_RZ-like"/>
    <property type="match status" value="1"/>
</dbReference>
<feature type="region of interest" description="Disordered" evidence="1">
    <location>
        <begin position="1"/>
        <end position="124"/>
    </location>
</feature>
<dbReference type="PRINTS" id="PR01301">
    <property type="entry name" value="RGSPROTEIN"/>
</dbReference>
<organism evidence="3 4">
    <name type="scientific">Rhipicephalus microplus</name>
    <name type="common">Cattle tick</name>
    <name type="synonym">Boophilus microplus</name>
    <dbReference type="NCBI Taxonomy" id="6941"/>
    <lineage>
        <taxon>Eukaryota</taxon>
        <taxon>Metazoa</taxon>
        <taxon>Ecdysozoa</taxon>
        <taxon>Arthropoda</taxon>
        <taxon>Chelicerata</taxon>
        <taxon>Arachnida</taxon>
        <taxon>Acari</taxon>
        <taxon>Parasitiformes</taxon>
        <taxon>Ixodida</taxon>
        <taxon>Ixodoidea</taxon>
        <taxon>Ixodidae</taxon>
        <taxon>Rhipicephalinae</taxon>
        <taxon>Rhipicephalus</taxon>
        <taxon>Boophilus</taxon>
    </lineage>
</organism>
<evidence type="ECO:0000259" key="2">
    <source>
        <dbReference type="PROSITE" id="PS50132"/>
    </source>
</evidence>
<feature type="compositionally biased region" description="Low complexity" evidence="1">
    <location>
        <begin position="103"/>
        <end position="124"/>
    </location>
</feature>